<name>A0A3M8H3W4_9BACI</name>
<keyword evidence="3" id="KW-0472">Membrane</keyword>
<evidence type="ECO:0000256" key="3">
    <source>
        <dbReference type="SAM" id="Phobius"/>
    </source>
</evidence>
<dbReference type="EMBL" id="RHLQ01000062">
    <property type="protein sequence ID" value="RNC97173.1"/>
    <property type="molecule type" value="Genomic_DNA"/>
</dbReference>
<dbReference type="InterPro" id="IPR004089">
    <property type="entry name" value="MCPsignal_dom"/>
</dbReference>
<proteinExistence type="predicted"/>
<sequence>MSKTLNGLWILLLIIPNVLLLISLLTQPINILVIASILTSIILLLIFRTQMKGIEKQIVAPIEGPNNSVEVELTSSNQPKTMKLMEALLPSLENFQSKLSELAVYAERSEMGALKQAENVENNTKTMLEISSGIEQIAKSAQIVASTSQETNETSSQGYESLEVVTAQMNAIDKSVSNLSQVISDLSQYSKEIGNIVGTITDISNQTNLLALNAAIEAARAGEHGKGFAVVADEVRKLSEEVKDSSNEISKIVSSIQDTIDQSVSHMNEGQNTVMNGITVVSDVKEKFSLIQGKITAVSDQINEVSAAVQQLSAGSEEIANNVEVTKQFQESGVAVIQKLNSLIKEMTKDVEQFNLVTKEMVEHH</sequence>
<dbReference type="GO" id="GO:0007165">
    <property type="term" value="P:signal transduction"/>
    <property type="evidence" value="ECO:0007669"/>
    <property type="project" value="UniProtKB-KW"/>
</dbReference>
<dbReference type="PROSITE" id="PS50111">
    <property type="entry name" value="CHEMOTAXIS_TRANSDUC_2"/>
    <property type="match status" value="1"/>
</dbReference>
<evidence type="ECO:0000256" key="2">
    <source>
        <dbReference type="PROSITE-ProRule" id="PRU00284"/>
    </source>
</evidence>
<evidence type="ECO:0000313" key="5">
    <source>
        <dbReference type="EMBL" id="RNC97173.1"/>
    </source>
</evidence>
<dbReference type="PANTHER" id="PTHR32089:SF112">
    <property type="entry name" value="LYSOZYME-LIKE PROTEIN-RELATED"/>
    <property type="match status" value="1"/>
</dbReference>
<protein>
    <submittedName>
        <fullName evidence="5">Methyl-accepting chemotaxis protein</fullName>
    </submittedName>
</protein>
<keyword evidence="3" id="KW-1133">Transmembrane helix</keyword>
<feature type="transmembrane region" description="Helical" evidence="3">
    <location>
        <begin position="31"/>
        <end position="47"/>
    </location>
</feature>
<dbReference type="SUPFAM" id="SSF58104">
    <property type="entry name" value="Methyl-accepting chemotaxis protein (MCP) signaling domain"/>
    <property type="match status" value="1"/>
</dbReference>
<reference evidence="5 6" key="1">
    <citation type="journal article" date="2014" name="Int. J. Syst. Evol. Microbiol.">
        <title>Lysinibacillus halotolerans sp. nov., isolated from saline-alkaline soil.</title>
        <authorList>
            <person name="Kong D."/>
            <person name="Wang Y."/>
            <person name="Zhao B."/>
            <person name="Li Y."/>
            <person name="Song J."/>
            <person name="Zhai Y."/>
            <person name="Zhang C."/>
            <person name="Wang H."/>
            <person name="Chen X."/>
            <person name="Zhao B."/>
            <person name="Ruan Z."/>
        </authorList>
    </citation>
    <scope>NUCLEOTIDE SEQUENCE [LARGE SCALE GENOMIC DNA]</scope>
    <source>
        <strain evidence="5 6">MCCC 1A12703</strain>
    </source>
</reference>
<keyword evidence="6" id="KW-1185">Reference proteome</keyword>
<evidence type="ECO:0000313" key="6">
    <source>
        <dbReference type="Proteomes" id="UP000279909"/>
    </source>
</evidence>
<feature type="transmembrane region" description="Helical" evidence="3">
    <location>
        <begin position="7"/>
        <end position="25"/>
    </location>
</feature>
<dbReference type="RefSeq" id="WP_122973468.1">
    <property type="nucleotide sequence ID" value="NZ_RHLQ01000062.1"/>
</dbReference>
<comment type="caution">
    <text evidence="5">The sequence shown here is derived from an EMBL/GenBank/DDBJ whole genome shotgun (WGS) entry which is preliminary data.</text>
</comment>
<feature type="domain" description="Methyl-accepting transducer" evidence="4">
    <location>
        <begin position="91"/>
        <end position="327"/>
    </location>
</feature>
<keyword evidence="1 2" id="KW-0807">Transducer</keyword>
<dbReference type="Pfam" id="PF00015">
    <property type="entry name" value="MCPsignal"/>
    <property type="match status" value="1"/>
</dbReference>
<evidence type="ECO:0000256" key="1">
    <source>
        <dbReference type="ARBA" id="ARBA00023224"/>
    </source>
</evidence>
<dbReference type="Proteomes" id="UP000279909">
    <property type="component" value="Unassembled WGS sequence"/>
</dbReference>
<dbReference type="AlphaFoldDB" id="A0A3M8H3W4"/>
<gene>
    <name evidence="5" type="ORF">EC501_16640</name>
</gene>
<organism evidence="5 6">
    <name type="scientific">Lysinibacillus halotolerans</name>
    <dbReference type="NCBI Taxonomy" id="1368476"/>
    <lineage>
        <taxon>Bacteria</taxon>
        <taxon>Bacillati</taxon>
        <taxon>Bacillota</taxon>
        <taxon>Bacilli</taxon>
        <taxon>Bacillales</taxon>
        <taxon>Bacillaceae</taxon>
        <taxon>Lysinibacillus</taxon>
    </lineage>
</organism>
<dbReference type="Gene3D" id="1.10.287.950">
    <property type="entry name" value="Methyl-accepting chemotaxis protein"/>
    <property type="match status" value="1"/>
</dbReference>
<keyword evidence="3" id="KW-0812">Transmembrane</keyword>
<dbReference type="OrthoDB" id="107771at2"/>
<evidence type="ECO:0000259" key="4">
    <source>
        <dbReference type="PROSITE" id="PS50111"/>
    </source>
</evidence>
<dbReference type="PANTHER" id="PTHR32089">
    <property type="entry name" value="METHYL-ACCEPTING CHEMOTAXIS PROTEIN MCPB"/>
    <property type="match status" value="1"/>
</dbReference>
<accession>A0A3M8H3W4</accession>
<dbReference type="CDD" id="cd11386">
    <property type="entry name" value="MCP_signal"/>
    <property type="match status" value="1"/>
</dbReference>
<dbReference type="GO" id="GO:0016020">
    <property type="term" value="C:membrane"/>
    <property type="evidence" value="ECO:0007669"/>
    <property type="project" value="InterPro"/>
</dbReference>
<dbReference type="SMART" id="SM00283">
    <property type="entry name" value="MA"/>
    <property type="match status" value="1"/>
</dbReference>